<protein>
    <submittedName>
        <fullName evidence="1">Uncharacterized protein</fullName>
    </submittedName>
</protein>
<dbReference type="Proteomes" id="UP000799755">
    <property type="component" value="Unassembled WGS sequence"/>
</dbReference>
<name>A0ACB6QLV1_9PLEO</name>
<organism evidence="1 2">
    <name type="scientific">Lindgomyces ingoldianus</name>
    <dbReference type="NCBI Taxonomy" id="673940"/>
    <lineage>
        <taxon>Eukaryota</taxon>
        <taxon>Fungi</taxon>
        <taxon>Dikarya</taxon>
        <taxon>Ascomycota</taxon>
        <taxon>Pezizomycotina</taxon>
        <taxon>Dothideomycetes</taxon>
        <taxon>Pleosporomycetidae</taxon>
        <taxon>Pleosporales</taxon>
        <taxon>Lindgomycetaceae</taxon>
        <taxon>Lindgomyces</taxon>
    </lineage>
</organism>
<dbReference type="EMBL" id="MU003522">
    <property type="protein sequence ID" value="KAF2467121.1"/>
    <property type="molecule type" value="Genomic_DNA"/>
</dbReference>
<keyword evidence="2" id="KW-1185">Reference proteome</keyword>
<evidence type="ECO:0000313" key="2">
    <source>
        <dbReference type="Proteomes" id="UP000799755"/>
    </source>
</evidence>
<evidence type="ECO:0000313" key="1">
    <source>
        <dbReference type="EMBL" id="KAF2467121.1"/>
    </source>
</evidence>
<gene>
    <name evidence="1" type="ORF">BDR25DRAFT_376780</name>
</gene>
<proteinExistence type="predicted"/>
<reference evidence="1" key="1">
    <citation type="journal article" date="2020" name="Stud. Mycol.">
        <title>101 Dothideomycetes genomes: a test case for predicting lifestyles and emergence of pathogens.</title>
        <authorList>
            <person name="Haridas S."/>
            <person name="Albert R."/>
            <person name="Binder M."/>
            <person name="Bloem J."/>
            <person name="Labutti K."/>
            <person name="Salamov A."/>
            <person name="Andreopoulos B."/>
            <person name="Baker S."/>
            <person name="Barry K."/>
            <person name="Bills G."/>
            <person name="Bluhm B."/>
            <person name="Cannon C."/>
            <person name="Castanera R."/>
            <person name="Culley D."/>
            <person name="Daum C."/>
            <person name="Ezra D."/>
            <person name="Gonzalez J."/>
            <person name="Henrissat B."/>
            <person name="Kuo A."/>
            <person name="Liang C."/>
            <person name="Lipzen A."/>
            <person name="Lutzoni F."/>
            <person name="Magnuson J."/>
            <person name="Mondo S."/>
            <person name="Nolan M."/>
            <person name="Ohm R."/>
            <person name="Pangilinan J."/>
            <person name="Park H.-J."/>
            <person name="Ramirez L."/>
            <person name="Alfaro M."/>
            <person name="Sun H."/>
            <person name="Tritt A."/>
            <person name="Yoshinaga Y."/>
            <person name="Zwiers L.-H."/>
            <person name="Turgeon B."/>
            <person name="Goodwin S."/>
            <person name="Spatafora J."/>
            <person name="Crous P."/>
            <person name="Grigoriev I."/>
        </authorList>
    </citation>
    <scope>NUCLEOTIDE SEQUENCE</scope>
    <source>
        <strain evidence="1">ATCC 200398</strain>
    </source>
</reference>
<accession>A0ACB6QLV1</accession>
<comment type="caution">
    <text evidence="1">The sequence shown here is derived from an EMBL/GenBank/DDBJ whole genome shotgun (WGS) entry which is preliminary data.</text>
</comment>
<sequence length="200" mass="21426">MGRVKGEPAIEKEEGVAGAAPATPDRQRRASRIGQGLGISDIARASAHPDTPTQRDDDASGHRPTVNPAPSESRLRRAADGYLFAASSRAAASSIIMSRLNRLNVSKAGLSSDGVLGHATVDAAARRLANFRRLYLLFFASPSRHKEARSYLVLLDRNASDSPLCCTIKQDTCALLQSLRSSHGVSESQMHAAQSPHKLF</sequence>